<keyword evidence="5" id="KW-1185">Reference proteome</keyword>
<dbReference type="EMBL" id="LKMD01000103">
    <property type="protein sequence ID" value="PIA96115.1"/>
    <property type="molecule type" value="Genomic_DNA"/>
</dbReference>
<evidence type="ECO:0000313" key="5">
    <source>
        <dbReference type="Proteomes" id="UP001302367"/>
    </source>
</evidence>
<dbReference type="Proteomes" id="UP001302367">
    <property type="component" value="Chromosome 8"/>
</dbReference>
<evidence type="ECO:0000313" key="2">
    <source>
        <dbReference type="EMBL" id="PIA96115.1"/>
    </source>
</evidence>
<dbReference type="AlphaFoldDB" id="A0A2G5HUA8"/>
<sequence>MPSKWEAVEKFATKTKPLKEIGGNLGPIAAVGTPVVQGLYKLHKSRSEKKLAEKAAQDAARASNEAKTQQRLTEEAIRLLEKKQGGSSRRHGHSSRSSSSYSGSSGGHSSRSGYSSNSGYSSSSGHSSGSGHSSSSGSSWRAR</sequence>
<evidence type="ECO:0000313" key="4">
    <source>
        <dbReference type="Proteomes" id="UP000230605"/>
    </source>
</evidence>
<feature type="region of interest" description="Disordered" evidence="1">
    <location>
        <begin position="51"/>
        <end position="143"/>
    </location>
</feature>
<dbReference type="Proteomes" id="UP000230605">
    <property type="component" value="Chromosome 8"/>
</dbReference>
<name>A0A2G5HUA8_CERBT</name>
<evidence type="ECO:0000256" key="1">
    <source>
        <dbReference type="SAM" id="MobiDB-lite"/>
    </source>
</evidence>
<dbReference type="OrthoDB" id="3649326at2759"/>
<accession>A0A2G5HUA8</accession>
<feature type="compositionally biased region" description="Low complexity" evidence="1">
    <location>
        <begin position="95"/>
        <end position="143"/>
    </location>
</feature>
<proteinExistence type="predicted"/>
<gene>
    <name evidence="2" type="ORF">CB0940_10300</name>
    <name evidence="3" type="ORF">RHO25_011670</name>
</gene>
<evidence type="ECO:0000313" key="3">
    <source>
        <dbReference type="EMBL" id="WPB07010.1"/>
    </source>
</evidence>
<reference evidence="3 5" key="2">
    <citation type="submission" date="2023-09" db="EMBL/GenBank/DDBJ databases">
        <title>Complete-Gapless Cercospora beticola genome.</title>
        <authorList>
            <person name="Wyatt N.A."/>
            <person name="Spanner R.E."/>
            <person name="Bolton M.D."/>
        </authorList>
    </citation>
    <scope>NUCLEOTIDE SEQUENCE [LARGE SCALE GENOMIC DNA]</scope>
    <source>
        <strain evidence="3">Cb09-40</strain>
    </source>
</reference>
<protein>
    <submittedName>
        <fullName evidence="2">Uncharacterized protein</fullName>
    </submittedName>
</protein>
<feature type="compositionally biased region" description="Basic and acidic residues" evidence="1">
    <location>
        <begin position="72"/>
        <end position="84"/>
    </location>
</feature>
<reference evidence="2 4" key="1">
    <citation type="submission" date="2015-10" db="EMBL/GenBank/DDBJ databases">
        <title>The cercosporin biosynthetic gene cluster was horizontally transferred to several fungal lineages and shown to be expanded in Cercospora beticola based on microsynteny with recipient genomes.</title>
        <authorList>
            <person name="De Jonge R."/>
            <person name="Ebert M.K."/>
            <person name="Suttle J.C."/>
            <person name="Jurick Ii W.M."/>
            <person name="Secor G.A."/>
            <person name="Thomma B.P."/>
            <person name="Van De Peer Y."/>
            <person name="Bolton M.D."/>
        </authorList>
    </citation>
    <scope>NUCLEOTIDE SEQUENCE [LARGE SCALE GENOMIC DNA]</scope>
    <source>
        <strain evidence="2 4">09-40</strain>
    </source>
</reference>
<organism evidence="2 4">
    <name type="scientific">Cercospora beticola</name>
    <name type="common">Sugarbeet leaf spot fungus</name>
    <dbReference type="NCBI Taxonomy" id="122368"/>
    <lineage>
        <taxon>Eukaryota</taxon>
        <taxon>Fungi</taxon>
        <taxon>Dikarya</taxon>
        <taxon>Ascomycota</taxon>
        <taxon>Pezizomycotina</taxon>
        <taxon>Dothideomycetes</taxon>
        <taxon>Dothideomycetidae</taxon>
        <taxon>Mycosphaerellales</taxon>
        <taxon>Mycosphaerellaceae</taxon>
        <taxon>Cercospora</taxon>
    </lineage>
</organism>
<dbReference type="EMBL" id="CP134191">
    <property type="protein sequence ID" value="WPB07010.1"/>
    <property type="molecule type" value="Genomic_DNA"/>
</dbReference>